<comment type="catalytic activity">
    <reaction evidence="2">
        <text>2 GTP = 3',3'-c-di-GMP + 2 diphosphate</text>
        <dbReference type="Rhea" id="RHEA:24898"/>
        <dbReference type="ChEBI" id="CHEBI:33019"/>
        <dbReference type="ChEBI" id="CHEBI:37565"/>
        <dbReference type="ChEBI" id="CHEBI:58805"/>
        <dbReference type="EC" id="2.7.7.65"/>
    </reaction>
</comment>
<keyword evidence="7" id="KW-1185">Reference proteome</keyword>
<dbReference type="GO" id="GO:0005886">
    <property type="term" value="C:plasma membrane"/>
    <property type="evidence" value="ECO:0007669"/>
    <property type="project" value="TreeGrafter"/>
</dbReference>
<keyword evidence="4" id="KW-1133">Transmembrane helix</keyword>
<evidence type="ECO:0000313" key="7">
    <source>
        <dbReference type="Proteomes" id="UP000316429"/>
    </source>
</evidence>
<protein>
    <recommendedName>
        <fullName evidence="1">diguanylate cyclase</fullName>
        <ecNumber evidence="1">2.7.7.65</ecNumber>
    </recommendedName>
</protein>
<name>A0A504UCH2_9HYPH</name>
<keyword evidence="3" id="KW-0175">Coiled coil</keyword>
<feature type="transmembrane region" description="Helical" evidence="4">
    <location>
        <begin position="151"/>
        <end position="168"/>
    </location>
</feature>
<feature type="coiled-coil region" evidence="3">
    <location>
        <begin position="187"/>
        <end position="235"/>
    </location>
</feature>
<evidence type="ECO:0000256" key="3">
    <source>
        <dbReference type="SAM" id="Coils"/>
    </source>
</evidence>
<keyword evidence="4" id="KW-0472">Membrane</keyword>
<feature type="transmembrane region" description="Helical" evidence="4">
    <location>
        <begin position="41"/>
        <end position="58"/>
    </location>
</feature>
<evidence type="ECO:0000256" key="4">
    <source>
        <dbReference type="SAM" id="Phobius"/>
    </source>
</evidence>
<dbReference type="CDD" id="cd01949">
    <property type="entry name" value="GGDEF"/>
    <property type="match status" value="1"/>
</dbReference>
<reference evidence="6 7" key="1">
    <citation type="submission" date="2019-06" db="EMBL/GenBank/DDBJ databases">
        <title>Rhizobium sp. CL12 isolated from roots of soybean.</title>
        <authorList>
            <person name="Wang C."/>
        </authorList>
    </citation>
    <scope>NUCLEOTIDE SEQUENCE [LARGE SCALE GENOMIC DNA]</scope>
    <source>
        <strain evidence="6 7">CL12</strain>
    </source>
</reference>
<gene>
    <name evidence="6" type="ORF">FJQ55_11430</name>
</gene>
<dbReference type="Gene3D" id="3.30.70.270">
    <property type="match status" value="1"/>
</dbReference>
<evidence type="ECO:0000259" key="5">
    <source>
        <dbReference type="PROSITE" id="PS50887"/>
    </source>
</evidence>
<dbReference type="GO" id="GO:1902201">
    <property type="term" value="P:negative regulation of bacterial-type flagellum-dependent cell motility"/>
    <property type="evidence" value="ECO:0007669"/>
    <property type="project" value="TreeGrafter"/>
</dbReference>
<feature type="transmembrane region" description="Helical" evidence="4">
    <location>
        <begin position="64"/>
        <end position="85"/>
    </location>
</feature>
<sequence>MPDRTPPPLLKTLATPMIGADDKERLPPWEQLTELYRIDPHIIAAAALLAAAILPYLEGNRGKVMAVAVVLAVQLLIRLIADTMFRRRVPDAAFKPWLFGFILVSLLSGIAWGLSLAILYLGSGPQAQVVVLAVGCGIVQSCAARAYMAPASTALVILIMIGIVNVAALSEGDWLMIPICLAYVAFQASYMTRLVELEQARQAAEQKTGKLVIELAESNEKLRQANEQLVRHASTDGLTGLANRRSFDNRLQAEVEEAHSLGSLSLLLLDVDHFKRFNDTYGHLAGDECLRRVASMLRDECAVHSHYPARYGGEEFAVILPKADHKEAEAFATGLLSKVSMLDLSGIAEPSDPLTISIGLACLEDGDDGAHALISRADQGLYAAKQAGRNCARTVERMQDVT</sequence>
<dbReference type="PANTHER" id="PTHR45138:SF9">
    <property type="entry name" value="DIGUANYLATE CYCLASE DGCM-RELATED"/>
    <property type="match status" value="1"/>
</dbReference>
<proteinExistence type="predicted"/>
<keyword evidence="4" id="KW-0812">Transmembrane</keyword>
<evidence type="ECO:0000256" key="1">
    <source>
        <dbReference type="ARBA" id="ARBA00012528"/>
    </source>
</evidence>
<dbReference type="SMART" id="SM00267">
    <property type="entry name" value="GGDEF"/>
    <property type="match status" value="1"/>
</dbReference>
<dbReference type="OrthoDB" id="9759607at2"/>
<dbReference type="Proteomes" id="UP000316429">
    <property type="component" value="Unassembled WGS sequence"/>
</dbReference>
<feature type="transmembrane region" description="Helical" evidence="4">
    <location>
        <begin position="97"/>
        <end position="121"/>
    </location>
</feature>
<evidence type="ECO:0000313" key="6">
    <source>
        <dbReference type="EMBL" id="TPP11387.1"/>
    </source>
</evidence>
<dbReference type="PANTHER" id="PTHR45138">
    <property type="entry name" value="REGULATORY COMPONENTS OF SENSORY TRANSDUCTION SYSTEM"/>
    <property type="match status" value="1"/>
</dbReference>
<dbReference type="AlphaFoldDB" id="A0A504UCH2"/>
<dbReference type="GO" id="GO:0043709">
    <property type="term" value="P:cell adhesion involved in single-species biofilm formation"/>
    <property type="evidence" value="ECO:0007669"/>
    <property type="project" value="TreeGrafter"/>
</dbReference>
<dbReference type="InterPro" id="IPR043128">
    <property type="entry name" value="Rev_trsase/Diguanyl_cyclase"/>
</dbReference>
<dbReference type="EC" id="2.7.7.65" evidence="1"/>
<dbReference type="InterPro" id="IPR029787">
    <property type="entry name" value="Nucleotide_cyclase"/>
</dbReference>
<feature type="domain" description="GGDEF" evidence="5">
    <location>
        <begin position="262"/>
        <end position="397"/>
    </location>
</feature>
<dbReference type="FunFam" id="3.30.70.270:FF:000001">
    <property type="entry name" value="Diguanylate cyclase domain protein"/>
    <property type="match status" value="1"/>
</dbReference>
<dbReference type="Pfam" id="PF00990">
    <property type="entry name" value="GGDEF"/>
    <property type="match status" value="1"/>
</dbReference>
<comment type="caution">
    <text evidence="6">The sequence shown here is derived from an EMBL/GenBank/DDBJ whole genome shotgun (WGS) entry which is preliminary data.</text>
</comment>
<dbReference type="InterPro" id="IPR050469">
    <property type="entry name" value="Diguanylate_Cyclase"/>
</dbReference>
<accession>A0A504UCH2</accession>
<dbReference type="PROSITE" id="PS50887">
    <property type="entry name" value="GGDEF"/>
    <property type="match status" value="1"/>
</dbReference>
<dbReference type="GO" id="GO:0052621">
    <property type="term" value="F:diguanylate cyclase activity"/>
    <property type="evidence" value="ECO:0007669"/>
    <property type="project" value="UniProtKB-EC"/>
</dbReference>
<evidence type="ECO:0000256" key="2">
    <source>
        <dbReference type="ARBA" id="ARBA00034247"/>
    </source>
</evidence>
<dbReference type="NCBIfam" id="TIGR00254">
    <property type="entry name" value="GGDEF"/>
    <property type="match status" value="1"/>
</dbReference>
<dbReference type="RefSeq" id="WP_140828017.1">
    <property type="nucleotide sequence ID" value="NZ_VFYP01000001.1"/>
</dbReference>
<dbReference type="EMBL" id="VFYP01000001">
    <property type="protein sequence ID" value="TPP11387.1"/>
    <property type="molecule type" value="Genomic_DNA"/>
</dbReference>
<dbReference type="SUPFAM" id="SSF55073">
    <property type="entry name" value="Nucleotide cyclase"/>
    <property type="match status" value="1"/>
</dbReference>
<organism evidence="6 7">
    <name type="scientific">Rhizobium glycinendophyticum</name>
    <dbReference type="NCBI Taxonomy" id="2589807"/>
    <lineage>
        <taxon>Bacteria</taxon>
        <taxon>Pseudomonadati</taxon>
        <taxon>Pseudomonadota</taxon>
        <taxon>Alphaproteobacteria</taxon>
        <taxon>Hyphomicrobiales</taxon>
        <taxon>Rhizobiaceae</taxon>
        <taxon>Rhizobium/Agrobacterium group</taxon>
        <taxon>Rhizobium</taxon>
    </lineage>
</organism>
<dbReference type="InterPro" id="IPR000160">
    <property type="entry name" value="GGDEF_dom"/>
</dbReference>